<proteinExistence type="predicted"/>
<keyword evidence="2" id="KW-1185">Reference proteome</keyword>
<name>A0A3N4HGT2_ASCIM</name>
<evidence type="ECO:0000313" key="2">
    <source>
        <dbReference type="Proteomes" id="UP000275078"/>
    </source>
</evidence>
<dbReference type="AlphaFoldDB" id="A0A3N4HGT2"/>
<organism evidence="1 2">
    <name type="scientific">Ascobolus immersus RN42</name>
    <dbReference type="NCBI Taxonomy" id="1160509"/>
    <lineage>
        <taxon>Eukaryota</taxon>
        <taxon>Fungi</taxon>
        <taxon>Dikarya</taxon>
        <taxon>Ascomycota</taxon>
        <taxon>Pezizomycotina</taxon>
        <taxon>Pezizomycetes</taxon>
        <taxon>Pezizales</taxon>
        <taxon>Ascobolaceae</taxon>
        <taxon>Ascobolus</taxon>
    </lineage>
</organism>
<dbReference type="Proteomes" id="UP000275078">
    <property type="component" value="Unassembled WGS sequence"/>
</dbReference>
<reference evidence="1 2" key="1">
    <citation type="journal article" date="2018" name="Nat. Ecol. Evol.">
        <title>Pezizomycetes genomes reveal the molecular basis of ectomycorrhizal truffle lifestyle.</title>
        <authorList>
            <person name="Murat C."/>
            <person name="Payen T."/>
            <person name="Noel B."/>
            <person name="Kuo A."/>
            <person name="Morin E."/>
            <person name="Chen J."/>
            <person name="Kohler A."/>
            <person name="Krizsan K."/>
            <person name="Balestrini R."/>
            <person name="Da Silva C."/>
            <person name="Montanini B."/>
            <person name="Hainaut M."/>
            <person name="Levati E."/>
            <person name="Barry K.W."/>
            <person name="Belfiori B."/>
            <person name="Cichocki N."/>
            <person name="Clum A."/>
            <person name="Dockter R.B."/>
            <person name="Fauchery L."/>
            <person name="Guy J."/>
            <person name="Iotti M."/>
            <person name="Le Tacon F."/>
            <person name="Lindquist E.A."/>
            <person name="Lipzen A."/>
            <person name="Malagnac F."/>
            <person name="Mello A."/>
            <person name="Molinier V."/>
            <person name="Miyauchi S."/>
            <person name="Poulain J."/>
            <person name="Riccioni C."/>
            <person name="Rubini A."/>
            <person name="Sitrit Y."/>
            <person name="Splivallo R."/>
            <person name="Traeger S."/>
            <person name="Wang M."/>
            <person name="Zifcakova L."/>
            <person name="Wipf D."/>
            <person name="Zambonelli A."/>
            <person name="Paolocci F."/>
            <person name="Nowrousian M."/>
            <person name="Ottonello S."/>
            <person name="Baldrian P."/>
            <person name="Spatafora J.W."/>
            <person name="Henrissat B."/>
            <person name="Nagy L.G."/>
            <person name="Aury J.M."/>
            <person name="Wincker P."/>
            <person name="Grigoriev I.V."/>
            <person name="Bonfante P."/>
            <person name="Martin F.M."/>
        </authorList>
    </citation>
    <scope>NUCLEOTIDE SEQUENCE [LARGE SCALE GENOMIC DNA]</scope>
    <source>
        <strain evidence="1 2">RN42</strain>
    </source>
</reference>
<gene>
    <name evidence="1" type="ORF">BJ508DRAFT_335177</name>
</gene>
<protein>
    <submittedName>
        <fullName evidence="1">Uncharacterized protein</fullName>
    </submittedName>
</protein>
<dbReference type="EMBL" id="ML119868">
    <property type="protein sequence ID" value="RPA72286.1"/>
    <property type="molecule type" value="Genomic_DNA"/>
</dbReference>
<evidence type="ECO:0000313" key="1">
    <source>
        <dbReference type="EMBL" id="RPA72286.1"/>
    </source>
</evidence>
<sequence length="160" mass="18173">MHMVPGRLGLVGKLECAMGGDETRLVPRLVPSNYHRHGSFSTSETRYHAISLLRISTRLLNNQDPEPVPHLIWTHKEDYQVPEQSAERTLDQLDHLERMEDFVFVPRSIGVVSQHQVNLTDPKPCPKDHQEYQLPGTSIGKYGQKAIWSAVPARSICLIE</sequence>
<accession>A0A3N4HGT2</accession>